<dbReference type="InterPro" id="IPR000847">
    <property type="entry name" value="LysR_HTH_N"/>
</dbReference>
<dbReference type="PANTHER" id="PTHR30419">
    <property type="entry name" value="HTH-TYPE TRANSCRIPTIONAL REGULATOR YBHD"/>
    <property type="match status" value="1"/>
</dbReference>
<evidence type="ECO:0000256" key="2">
    <source>
        <dbReference type="ARBA" id="ARBA00023015"/>
    </source>
</evidence>
<dbReference type="Pfam" id="PF03466">
    <property type="entry name" value="LysR_substrate"/>
    <property type="match status" value="1"/>
</dbReference>
<proteinExistence type="inferred from homology"/>
<dbReference type="GO" id="GO:0003677">
    <property type="term" value="F:DNA binding"/>
    <property type="evidence" value="ECO:0007669"/>
    <property type="project" value="UniProtKB-KW"/>
</dbReference>
<dbReference type="FunFam" id="1.10.10.10:FF:000001">
    <property type="entry name" value="LysR family transcriptional regulator"/>
    <property type="match status" value="1"/>
</dbReference>
<keyword evidence="7" id="KW-1185">Reference proteome</keyword>
<evidence type="ECO:0000313" key="6">
    <source>
        <dbReference type="EMBL" id="ACO78779.1"/>
    </source>
</evidence>
<reference evidence="6 7" key="1">
    <citation type="journal article" date="2009" name="J. Bacteriol.">
        <title>Genome sequence of Azotobacter vinelandii, an obligate aerobe specialized to support diverse anaerobic metabolic processes.</title>
        <authorList>
            <person name="Setubal J.C."/>
            <person name="dos Santos P."/>
            <person name="Goldman B.S."/>
            <person name="Ertesvag H."/>
            <person name="Espin G."/>
            <person name="Rubio L.M."/>
            <person name="Valla S."/>
            <person name="Almeida N.F."/>
            <person name="Balasubramanian D."/>
            <person name="Cromes L."/>
            <person name="Curatti L."/>
            <person name="Du Z."/>
            <person name="Godsy E."/>
            <person name="Goodner B."/>
            <person name="Hellner-Burris K."/>
            <person name="Hernandez J.A."/>
            <person name="Houmiel K."/>
            <person name="Imperial J."/>
            <person name="Kennedy C."/>
            <person name="Larson T.J."/>
            <person name="Latreille P."/>
            <person name="Ligon L.S."/>
            <person name="Lu J."/>
            <person name="Maerk M."/>
            <person name="Miller N.M."/>
            <person name="Norton S."/>
            <person name="O'Carroll I.P."/>
            <person name="Paulsen I."/>
            <person name="Raulfs E.C."/>
            <person name="Roemer R."/>
            <person name="Rosser J."/>
            <person name="Segura D."/>
            <person name="Slater S."/>
            <person name="Stricklin S.L."/>
            <person name="Studholme D.J."/>
            <person name="Sun J."/>
            <person name="Viana C.J."/>
            <person name="Wallin E."/>
            <person name="Wang B."/>
            <person name="Wheeler C."/>
            <person name="Zhu H."/>
            <person name="Dean D.R."/>
            <person name="Dixon R."/>
            <person name="Wood D."/>
        </authorList>
    </citation>
    <scope>NUCLEOTIDE SEQUENCE [LARGE SCALE GENOMIC DNA]</scope>
    <source>
        <strain evidence="7">DJ / ATCC BAA-1303</strain>
    </source>
</reference>
<dbReference type="EMBL" id="CP001157">
    <property type="protein sequence ID" value="ACO78779.1"/>
    <property type="molecule type" value="Genomic_DNA"/>
</dbReference>
<evidence type="ECO:0000259" key="5">
    <source>
        <dbReference type="PROSITE" id="PS50931"/>
    </source>
</evidence>
<keyword evidence="3" id="KW-0238">DNA-binding</keyword>
<dbReference type="SUPFAM" id="SSF53850">
    <property type="entry name" value="Periplasmic binding protein-like II"/>
    <property type="match status" value="1"/>
</dbReference>
<dbReference type="GO" id="GO:0005829">
    <property type="term" value="C:cytosol"/>
    <property type="evidence" value="ECO:0007669"/>
    <property type="project" value="TreeGrafter"/>
</dbReference>
<dbReference type="InterPro" id="IPR005119">
    <property type="entry name" value="LysR_subst-bd"/>
</dbReference>
<dbReference type="PANTHER" id="PTHR30419:SF2">
    <property type="entry name" value="LYSR FAMILY TRANSCRIPTIONAL REGULATOR"/>
    <property type="match status" value="1"/>
</dbReference>
<dbReference type="InterPro" id="IPR050950">
    <property type="entry name" value="HTH-type_LysR_regulators"/>
</dbReference>
<comment type="similarity">
    <text evidence="1">Belongs to the LysR transcriptional regulatory family.</text>
</comment>
<dbReference type="EnsemblBacteria" id="ACO78779">
    <property type="protein sequence ID" value="ACO78779"/>
    <property type="gene ID" value="Avin_26010"/>
</dbReference>
<dbReference type="STRING" id="322710.Avin_26010"/>
<dbReference type="CDD" id="cd08421">
    <property type="entry name" value="PBP2_LTTR_like_1"/>
    <property type="match status" value="1"/>
</dbReference>
<gene>
    <name evidence="6" type="ordered locus">Avin_26010</name>
</gene>
<evidence type="ECO:0000313" key="7">
    <source>
        <dbReference type="Proteomes" id="UP000002424"/>
    </source>
</evidence>
<dbReference type="HOGENOM" id="CLU_039613_6_0_6"/>
<keyword evidence="2" id="KW-0805">Transcription regulation</keyword>
<dbReference type="SUPFAM" id="SSF46785">
    <property type="entry name" value="Winged helix' DNA-binding domain"/>
    <property type="match status" value="1"/>
</dbReference>
<dbReference type="OrthoDB" id="9785974at2"/>
<dbReference type="Pfam" id="PF00126">
    <property type="entry name" value="HTH_1"/>
    <property type="match status" value="1"/>
</dbReference>
<dbReference type="InterPro" id="IPR036388">
    <property type="entry name" value="WH-like_DNA-bd_sf"/>
</dbReference>
<protein>
    <submittedName>
        <fullName evidence="6">Transcriptional regulator, LysR family</fullName>
    </submittedName>
</protein>
<dbReference type="RefSeq" id="WP_012701170.1">
    <property type="nucleotide sequence ID" value="NC_012560.1"/>
</dbReference>
<evidence type="ECO:0000256" key="4">
    <source>
        <dbReference type="ARBA" id="ARBA00023163"/>
    </source>
</evidence>
<keyword evidence="4" id="KW-0804">Transcription</keyword>
<accession>C1DJL0</accession>
<organism evidence="6 7">
    <name type="scientific">Azotobacter vinelandii (strain DJ / ATCC BAA-1303)</name>
    <dbReference type="NCBI Taxonomy" id="322710"/>
    <lineage>
        <taxon>Bacteria</taxon>
        <taxon>Pseudomonadati</taxon>
        <taxon>Pseudomonadota</taxon>
        <taxon>Gammaproteobacteria</taxon>
        <taxon>Pseudomonadales</taxon>
        <taxon>Pseudomonadaceae</taxon>
        <taxon>Azotobacter</taxon>
    </lineage>
</organism>
<dbReference type="GeneID" id="88185751"/>
<dbReference type="Gene3D" id="1.10.10.10">
    <property type="entry name" value="Winged helix-like DNA-binding domain superfamily/Winged helix DNA-binding domain"/>
    <property type="match status" value="1"/>
</dbReference>
<dbReference type="AlphaFoldDB" id="C1DJL0"/>
<dbReference type="Gene3D" id="3.40.190.290">
    <property type="match status" value="1"/>
</dbReference>
<dbReference type="InterPro" id="IPR036390">
    <property type="entry name" value="WH_DNA-bd_sf"/>
</dbReference>
<dbReference type="PROSITE" id="PS50931">
    <property type="entry name" value="HTH_LYSR"/>
    <property type="match status" value="1"/>
</dbReference>
<evidence type="ECO:0000256" key="3">
    <source>
        <dbReference type="ARBA" id="ARBA00023125"/>
    </source>
</evidence>
<sequence length="307" mass="34244">MISRNLLRRLDLTTLQLLVAVAEEGTLTRAAEREAIAVSAASKRLVDLESSLGVTLFVRQAKGMQLTPIGETLLQHARRMLLGVEKLGLELSEHVQGVRGYVRMLANLSAIVQFLPEDLRAFIVLHERIKIDLEERPSDGVVQGVADGWADIGICSGDVRVQDLVSVRYREDRLIVVMPPDHPLAGQQQVSFSDTLDSDYVGLHSASSIYRRTQLAAYQAERPLRLRIHVPGFDAVCRMVQAGMGIGIIPRIAYESLGQPLGLRAVDLSDAWARRELRLVVRDEEGLSPCARLFFDHLRQIERNTVR</sequence>
<feature type="domain" description="HTH lysR-type" evidence="5">
    <location>
        <begin position="10"/>
        <end position="67"/>
    </location>
</feature>
<dbReference type="eggNOG" id="COG0583">
    <property type="taxonomic scope" value="Bacteria"/>
</dbReference>
<dbReference type="GO" id="GO:0003700">
    <property type="term" value="F:DNA-binding transcription factor activity"/>
    <property type="evidence" value="ECO:0007669"/>
    <property type="project" value="InterPro"/>
</dbReference>
<name>C1DJL0_AZOVD</name>
<evidence type="ECO:0000256" key="1">
    <source>
        <dbReference type="ARBA" id="ARBA00009437"/>
    </source>
</evidence>
<dbReference type="Proteomes" id="UP000002424">
    <property type="component" value="Chromosome"/>
</dbReference>
<dbReference type="KEGG" id="avn:Avin_26010"/>